<dbReference type="Gene3D" id="3.40.50.300">
    <property type="entry name" value="P-loop containing nucleotide triphosphate hydrolases"/>
    <property type="match status" value="1"/>
</dbReference>
<dbReference type="Proteomes" id="UP000552757">
    <property type="component" value="Unassembled WGS sequence"/>
</dbReference>
<dbReference type="SUPFAM" id="SSF56747">
    <property type="entry name" value="Prim-pol domain"/>
    <property type="match status" value="1"/>
</dbReference>
<dbReference type="InterPro" id="IPR014819">
    <property type="entry name" value="PriCT_2"/>
</dbReference>
<dbReference type="EMBL" id="JACIEB010000009">
    <property type="protein sequence ID" value="MBB3983440.1"/>
    <property type="molecule type" value="Genomic_DNA"/>
</dbReference>
<dbReference type="AlphaFoldDB" id="A0A7W6DHK0"/>
<gene>
    <name evidence="2" type="ORF">GGR44_003131</name>
</gene>
<sequence>MNRISILDIFPPEAKGSPDVAASGASPLPLFQSNLEGALWWFAFGYRVIPLVPGQKRPAKAYHPWLDDLSADAIRLHWEQHPDHEVGAVLDATQFVVDADTVEADQALQDLERKFGVAPALIVRTRRGHHHHFRLAEGTFAKADSHHTAEFPDRLDLRANNNSVVLTPSRDKSIQLLSVRHRDQLAQVDQNFVDAVFLHNGRPVPRPCAEEPEERPSGDRDIGALRPLLDSIDPDCGYQDWLNVLMAIYHETAGSPEGLDLADDWSSKGRSYKGRADIEIKWRSFSGNVARPITIATLIAMARDAGADVQAMTHERFRPCKTTVVAAPVVAAKTKDNPLRKYSLIGQAAKFEALAQAACPLLGDVCQRGEATVWYAKHNVGKTLLFLNMVSEAVELGRIAADDIYYINADDSSSGIAGKLGLLDELGAHTLVPGQGGLKAEKLEELLKLAVGNDTARGTLVVIDTLKKFTDLMSKRSSSDFANVCRQFVSAGGTILGLAHTNKRKGDDGKAVHAGTTDILDDFDVGYIIDELQITANPGEKLVEFTRLKGRGGGVQSVAYAYAAEDRISYAERLASVRLVEDADLHGIKQAEAKRSDAELVAAVTRCITQGINTKMALRNAVAEQSGASRREATRIIERYTGDDIGQHHWTFVRRDRGKMVYTLLNTDPAI</sequence>
<proteinExistence type="predicted"/>
<accession>A0A7W6DHK0</accession>
<dbReference type="Pfam" id="PF09250">
    <property type="entry name" value="Prim-Pol"/>
    <property type="match status" value="1"/>
</dbReference>
<evidence type="ECO:0000313" key="2">
    <source>
        <dbReference type="EMBL" id="MBB3983440.1"/>
    </source>
</evidence>
<name>A0A7W6DHK0_9SPHN</name>
<evidence type="ECO:0000313" key="3">
    <source>
        <dbReference type="Proteomes" id="UP000552757"/>
    </source>
</evidence>
<organism evidence="2 3">
    <name type="scientific">Sphingobium fontiphilum</name>
    <dbReference type="NCBI Taxonomy" id="944425"/>
    <lineage>
        <taxon>Bacteria</taxon>
        <taxon>Pseudomonadati</taxon>
        <taxon>Pseudomonadota</taxon>
        <taxon>Alphaproteobacteria</taxon>
        <taxon>Sphingomonadales</taxon>
        <taxon>Sphingomonadaceae</taxon>
        <taxon>Sphingobium</taxon>
    </lineage>
</organism>
<feature type="domain" description="DNA primase/polymerase bifunctional N-terminal" evidence="1">
    <location>
        <begin position="38"/>
        <end position="229"/>
    </location>
</feature>
<dbReference type="SMART" id="SM00943">
    <property type="entry name" value="Prim-Pol"/>
    <property type="match status" value="1"/>
</dbReference>
<dbReference type="GO" id="GO:0016817">
    <property type="term" value="F:hydrolase activity, acting on acid anhydrides"/>
    <property type="evidence" value="ECO:0007669"/>
    <property type="project" value="InterPro"/>
</dbReference>
<keyword evidence="3" id="KW-1185">Reference proteome</keyword>
<reference evidence="2 3" key="1">
    <citation type="submission" date="2020-08" db="EMBL/GenBank/DDBJ databases">
        <title>Genomic Encyclopedia of Type Strains, Phase IV (KMG-IV): sequencing the most valuable type-strain genomes for metagenomic binning, comparative biology and taxonomic classification.</title>
        <authorList>
            <person name="Goeker M."/>
        </authorList>
    </citation>
    <scope>NUCLEOTIDE SEQUENCE [LARGE SCALE GENOMIC DNA]</scope>
    <source>
        <strain evidence="2 3">DSM 29348</strain>
    </source>
</reference>
<comment type="caution">
    <text evidence="2">The sequence shown here is derived from an EMBL/GenBank/DDBJ whole genome shotgun (WGS) entry which is preliminary data.</text>
</comment>
<dbReference type="Pfam" id="PF13481">
    <property type="entry name" value="AAA_25"/>
    <property type="match status" value="1"/>
</dbReference>
<dbReference type="InterPro" id="IPR027417">
    <property type="entry name" value="P-loop_NTPase"/>
</dbReference>
<dbReference type="RefSeq" id="WP_183956383.1">
    <property type="nucleotide sequence ID" value="NZ_JACIEB010000009.1"/>
</dbReference>
<dbReference type="InterPro" id="IPR015330">
    <property type="entry name" value="DNA_primase/pol_bifunc_N"/>
</dbReference>
<evidence type="ECO:0000259" key="1">
    <source>
        <dbReference type="SMART" id="SM00943"/>
    </source>
</evidence>
<dbReference type="Pfam" id="PF08707">
    <property type="entry name" value="PriCT_2"/>
    <property type="match status" value="1"/>
</dbReference>
<protein>
    <recommendedName>
        <fullName evidence="1">DNA primase/polymerase bifunctional N-terminal domain-containing protein</fullName>
    </recommendedName>
</protein>